<comment type="caution">
    <text evidence="1">The sequence shown here is derived from an EMBL/GenBank/DDBJ whole genome shotgun (WGS) entry which is preliminary data.</text>
</comment>
<evidence type="ECO:0000313" key="2">
    <source>
        <dbReference type="Proteomes" id="UP000032512"/>
    </source>
</evidence>
<dbReference type="PATRIC" id="fig|285983.3.peg.106"/>
<dbReference type="AlphaFoldDB" id="A0A0D6ZAK7"/>
<dbReference type="EMBL" id="JXIQ01000066">
    <property type="protein sequence ID" value="KIY22552.1"/>
    <property type="molecule type" value="Genomic_DNA"/>
</dbReference>
<name>A0A0D6ZAK7_9BACI</name>
<keyword evidence="2" id="KW-1185">Reference proteome</keyword>
<protein>
    <submittedName>
        <fullName evidence="1">Uncharacterized protein</fullName>
    </submittedName>
</protein>
<reference evidence="1 2" key="1">
    <citation type="submission" date="2015-01" db="EMBL/GenBank/DDBJ databases">
        <title>Draft genome sequences of the supercritical CO2 tolerant bacteria Bacillus subterraneus MITOT1 and Bacillus cereus MIT0214.</title>
        <authorList>
            <person name="Peet K.C."/>
            <person name="Thompson J.R."/>
        </authorList>
    </citation>
    <scope>NUCLEOTIDE SEQUENCE [LARGE SCALE GENOMIC DNA]</scope>
    <source>
        <strain evidence="1 2">MITOT1</strain>
    </source>
</reference>
<sequence length="68" mass="7410">MGFDKLQKIRSTKRLRYQLHKLGLNETSMIKGLGFLSVGSNKKIFGIAAGNMVGHGSCPRVPSGWFGS</sequence>
<evidence type="ECO:0000313" key="1">
    <source>
        <dbReference type="EMBL" id="KIY22552.1"/>
    </source>
</evidence>
<gene>
    <name evidence="1" type="ORF">UB32_07990</name>
</gene>
<accession>A0A0D6ZAK7</accession>
<organism evidence="1 2">
    <name type="scientific">Mesobacillus subterraneus</name>
    <dbReference type="NCBI Taxonomy" id="285983"/>
    <lineage>
        <taxon>Bacteria</taxon>
        <taxon>Bacillati</taxon>
        <taxon>Bacillota</taxon>
        <taxon>Bacilli</taxon>
        <taxon>Bacillales</taxon>
        <taxon>Bacillaceae</taxon>
        <taxon>Mesobacillus</taxon>
    </lineage>
</organism>
<dbReference type="Proteomes" id="UP000032512">
    <property type="component" value="Unassembled WGS sequence"/>
</dbReference>
<proteinExistence type="predicted"/>